<keyword evidence="2" id="KW-1185">Reference proteome</keyword>
<dbReference type="EMBL" id="CP022129">
    <property type="protein sequence ID" value="ASF48289.1"/>
    <property type="molecule type" value="Genomic_DNA"/>
</dbReference>
<gene>
    <name evidence="1" type="ORF">CEK71_20710</name>
</gene>
<sequence>MLTPDLVSLQLMLNQAGLINAALLTDELLTQTFNAAYAQAQRELRVFFTPTEIIPDDAPPEEVAALVAAKRPYAQEAFYYYDPAQFGAAPFGFLATRMKPIIAVHRIELTYPGSGQVFTVPQAWLNLDRKYGQIQLIPTALSVDMPFSATLLQALGGGFSAMPLLVRLRYLAGLTDVETCWPDIVALVNRMTVLNVLKLAFLPGSQSLSADGFSRSTSLNLAAWQGAVDELKHSLLDSIHGVRMG</sequence>
<name>A0A1Z4C444_9GAMM</name>
<reference evidence="1 2" key="1">
    <citation type="submission" date="2017-06" db="EMBL/GenBank/DDBJ databases">
        <title>Genome Sequencing of the methanotroph Methylovulum psychrotolerants str. HV10-M2 isolated from a high-altitude environment.</title>
        <authorList>
            <person name="Mateos-Rivera A."/>
        </authorList>
    </citation>
    <scope>NUCLEOTIDE SEQUENCE [LARGE SCALE GENOMIC DNA]</scope>
    <source>
        <strain evidence="1 2">HV10_M2</strain>
    </source>
</reference>
<dbReference type="KEGG" id="mpsy:CEK71_20710"/>
<dbReference type="Proteomes" id="UP000197019">
    <property type="component" value="Chromosome"/>
</dbReference>
<dbReference type="AlphaFoldDB" id="A0A1Z4C444"/>
<evidence type="ECO:0000313" key="1">
    <source>
        <dbReference type="EMBL" id="ASF48289.1"/>
    </source>
</evidence>
<accession>A0A1Z4C444</accession>
<proteinExistence type="predicted"/>
<evidence type="ECO:0000313" key="2">
    <source>
        <dbReference type="Proteomes" id="UP000197019"/>
    </source>
</evidence>
<dbReference type="RefSeq" id="WP_088621159.1">
    <property type="nucleotide sequence ID" value="NZ_CP022129.1"/>
</dbReference>
<protein>
    <submittedName>
        <fullName evidence="1">Uncharacterized protein</fullName>
    </submittedName>
</protein>
<organism evidence="1 2">
    <name type="scientific">Methylovulum psychrotolerans</name>
    <dbReference type="NCBI Taxonomy" id="1704499"/>
    <lineage>
        <taxon>Bacteria</taxon>
        <taxon>Pseudomonadati</taxon>
        <taxon>Pseudomonadota</taxon>
        <taxon>Gammaproteobacteria</taxon>
        <taxon>Methylococcales</taxon>
        <taxon>Methylococcaceae</taxon>
        <taxon>Methylovulum</taxon>
    </lineage>
</organism>